<keyword evidence="3" id="KW-1185">Reference proteome</keyword>
<dbReference type="AlphaFoldDB" id="A0A4R1F9Q5"/>
<gene>
    <name evidence="2" type="ORF">EV695_2042</name>
</gene>
<dbReference type="RefSeq" id="WP_131905798.1">
    <property type="nucleotide sequence ID" value="NZ_BAAAFU010000004.1"/>
</dbReference>
<dbReference type="EMBL" id="SMFQ01000003">
    <property type="protein sequence ID" value="TCJ87531.1"/>
    <property type="molecule type" value="Genomic_DNA"/>
</dbReference>
<feature type="compositionally biased region" description="Acidic residues" evidence="1">
    <location>
        <begin position="207"/>
        <end position="223"/>
    </location>
</feature>
<organism evidence="2 3">
    <name type="scientific">Cocleimonas flava</name>
    <dbReference type="NCBI Taxonomy" id="634765"/>
    <lineage>
        <taxon>Bacteria</taxon>
        <taxon>Pseudomonadati</taxon>
        <taxon>Pseudomonadota</taxon>
        <taxon>Gammaproteobacteria</taxon>
        <taxon>Thiotrichales</taxon>
        <taxon>Thiotrichaceae</taxon>
        <taxon>Cocleimonas</taxon>
    </lineage>
</organism>
<protein>
    <submittedName>
        <fullName evidence="2">Uncharacterized protein</fullName>
    </submittedName>
</protein>
<dbReference type="Proteomes" id="UP000294887">
    <property type="component" value="Unassembled WGS sequence"/>
</dbReference>
<feature type="region of interest" description="Disordered" evidence="1">
    <location>
        <begin position="207"/>
        <end position="227"/>
    </location>
</feature>
<evidence type="ECO:0000256" key="1">
    <source>
        <dbReference type="SAM" id="MobiDB-lite"/>
    </source>
</evidence>
<sequence>MKHLINNKLTVASIFYVSILILSGCGGGGSSSADEETSVDLSDGLSLSLLNAGTGAYYSFDSETEARTDLNELATGSQDSSIQNLAITDTSSVGYFLHWPDFREVDGEEQFDMKYLLMRPTYQHGTTIDADQMVQLAHLHGDTLAAHSSEEFRDPEPGSSQEQSLLRLNSFVAEQNELETEVTEVMPAGTQLCRAYIDHYLKFEEEEEHAAEEAGETTEEAEEEHEHHDLVHYALDTTGRMYFFAEGENGLEQMQGFVQLDEVSNISDCSRTTVARVSEDGVLVFIPDTQRLYLVDSHGGDFHQHSTWPVSALLPENETTDLVAIIGTGEEHDHDHE</sequence>
<evidence type="ECO:0000313" key="3">
    <source>
        <dbReference type="Proteomes" id="UP000294887"/>
    </source>
</evidence>
<proteinExistence type="predicted"/>
<evidence type="ECO:0000313" key="2">
    <source>
        <dbReference type="EMBL" id="TCJ87531.1"/>
    </source>
</evidence>
<dbReference type="PROSITE" id="PS51257">
    <property type="entry name" value="PROKAR_LIPOPROTEIN"/>
    <property type="match status" value="1"/>
</dbReference>
<name>A0A4R1F9Q5_9GAMM</name>
<reference evidence="2 3" key="1">
    <citation type="submission" date="2019-03" db="EMBL/GenBank/DDBJ databases">
        <title>Genomic Encyclopedia of Type Strains, Phase IV (KMG-IV): sequencing the most valuable type-strain genomes for metagenomic binning, comparative biology and taxonomic classification.</title>
        <authorList>
            <person name="Goeker M."/>
        </authorList>
    </citation>
    <scope>NUCLEOTIDE SEQUENCE [LARGE SCALE GENOMIC DNA]</scope>
    <source>
        <strain evidence="2 3">DSM 24830</strain>
    </source>
</reference>
<comment type="caution">
    <text evidence="2">The sequence shown here is derived from an EMBL/GenBank/DDBJ whole genome shotgun (WGS) entry which is preliminary data.</text>
</comment>
<accession>A0A4R1F9Q5</accession>
<dbReference type="OrthoDB" id="5615573at2"/>